<evidence type="ECO:0000256" key="2">
    <source>
        <dbReference type="ARBA" id="ARBA00021714"/>
    </source>
</evidence>
<feature type="transmembrane region" description="Helical" evidence="12">
    <location>
        <begin position="235"/>
        <end position="254"/>
    </location>
</feature>
<dbReference type="InterPro" id="IPR005837">
    <property type="entry name" value="FliP"/>
</dbReference>
<feature type="transmembrane region" description="Helical" evidence="12">
    <location>
        <begin position="105"/>
        <end position="124"/>
    </location>
</feature>
<evidence type="ECO:0000256" key="12">
    <source>
        <dbReference type="RuleBase" id="RU362069"/>
    </source>
</evidence>
<gene>
    <name evidence="12 13" type="primary">fliP</name>
    <name evidence="13" type="ORF">OIK44_17170</name>
</gene>
<organism evidence="13 14">
    <name type="scientific">Janthinobacterium fluminis</name>
    <dbReference type="NCBI Taxonomy" id="2987524"/>
    <lineage>
        <taxon>Bacteria</taxon>
        <taxon>Pseudomonadati</taxon>
        <taxon>Pseudomonadota</taxon>
        <taxon>Betaproteobacteria</taxon>
        <taxon>Burkholderiales</taxon>
        <taxon>Oxalobacteraceae</taxon>
        <taxon>Janthinobacterium</taxon>
    </lineage>
</organism>
<keyword evidence="11 12" id="KW-1006">Bacterial flagellum protein export</keyword>
<evidence type="ECO:0000256" key="10">
    <source>
        <dbReference type="ARBA" id="ARBA00023143"/>
    </source>
</evidence>
<feature type="transmembrane region" description="Helical" evidence="12">
    <location>
        <begin position="72"/>
        <end position="93"/>
    </location>
</feature>
<reference evidence="13 14" key="1">
    <citation type="submission" date="2022-10" db="EMBL/GenBank/DDBJ databases">
        <title>Janthinobacterium sp. hw3 Genome sequencing.</title>
        <authorList>
            <person name="Park S."/>
        </authorList>
    </citation>
    <scope>NUCLEOTIDE SEQUENCE [LARGE SCALE GENOMIC DNA]</scope>
    <source>
        <strain evidence="14">hw3</strain>
    </source>
</reference>
<accession>A0ABT5K2V9</accession>
<dbReference type="PANTHER" id="PTHR30587:SF0">
    <property type="entry name" value="FLAGELLAR BIOSYNTHETIC PROTEIN FLIP"/>
    <property type="match status" value="1"/>
</dbReference>
<evidence type="ECO:0000256" key="6">
    <source>
        <dbReference type="ARBA" id="ARBA00022795"/>
    </source>
</evidence>
<keyword evidence="10" id="KW-0975">Bacterial flagellum</keyword>
<evidence type="ECO:0000256" key="11">
    <source>
        <dbReference type="ARBA" id="ARBA00023225"/>
    </source>
</evidence>
<proteinExistence type="inferred from homology"/>
<evidence type="ECO:0000256" key="8">
    <source>
        <dbReference type="ARBA" id="ARBA00022989"/>
    </source>
</evidence>
<comment type="function">
    <text evidence="12">Plays a role in the flagellum-specific transport system.</text>
</comment>
<dbReference type="NCBIfam" id="NF009438">
    <property type="entry name" value="PRK12797.1"/>
    <property type="match status" value="1"/>
</dbReference>
<keyword evidence="13" id="KW-0282">Flagellum</keyword>
<comment type="caution">
    <text evidence="13">The sequence shown here is derived from an EMBL/GenBank/DDBJ whole genome shotgun (WGS) entry which is preliminary data.</text>
</comment>
<evidence type="ECO:0000313" key="14">
    <source>
        <dbReference type="Proteomes" id="UP001221208"/>
    </source>
</evidence>
<sequence>MANRQQMHFAALIPHSPRQALTCLFALVALALPLWALAEPGIPVFSSTPGPGGAQNYTLPVQTMLLMTSLSFLPAALLMMTSFTRIIIVLSLLRQAIGTQSAPPNQVMIGLALFLTLFVMGPVFDKIYTDAYLPLQENKITMSVALDKGVEPLKAFMLKQTRQTDLALFAKMSRSAALQGPEEVPLRILIPAFVTSELKTAFQIGFAIFIPFLIIDMVVASVLMSMGMMMMSPAVISLPFKLMLFVLVDGWQLLLGSLSQSFY</sequence>
<dbReference type="PANTHER" id="PTHR30587">
    <property type="entry name" value="FLAGELLAR BIOSYNTHETIC PROTEIN FLIP"/>
    <property type="match status" value="1"/>
</dbReference>
<dbReference type="PRINTS" id="PR00951">
    <property type="entry name" value="FLGBIOSNFLIP"/>
</dbReference>
<dbReference type="PRINTS" id="PR01302">
    <property type="entry name" value="TYPE3IMPPROT"/>
</dbReference>
<keyword evidence="4 12" id="KW-1003">Cell membrane</keyword>
<keyword evidence="13" id="KW-0969">Cilium</keyword>
<evidence type="ECO:0000256" key="3">
    <source>
        <dbReference type="ARBA" id="ARBA00022448"/>
    </source>
</evidence>
<dbReference type="EMBL" id="JAQQXR010000006">
    <property type="protein sequence ID" value="MDC8759316.1"/>
    <property type="molecule type" value="Genomic_DNA"/>
</dbReference>
<dbReference type="Proteomes" id="UP001221208">
    <property type="component" value="Unassembled WGS sequence"/>
</dbReference>
<comment type="subcellular location">
    <subcellularLocation>
        <location evidence="12">Cell membrane</location>
        <topology evidence="12">Multi-pass membrane protein</topology>
    </subcellularLocation>
    <subcellularLocation>
        <location evidence="12">Bacterial flagellum basal body</location>
    </subcellularLocation>
</comment>
<dbReference type="InterPro" id="IPR005838">
    <property type="entry name" value="T3SS_IM_P"/>
</dbReference>
<keyword evidence="9 12" id="KW-0472">Membrane</keyword>
<dbReference type="Pfam" id="PF00813">
    <property type="entry name" value="FliP"/>
    <property type="match status" value="1"/>
</dbReference>
<keyword evidence="14" id="KW-1185">Reference proteome</keyword>
<evidence type="ECO:0000256" key="9">
    <source>
        <dbReference type="ARBA" id="ARBA00023136"/>
    </source>
</evidence>
<comment type="similarity">
    <text evidence="1 12">Belongs to the FliP/MopC/SpaP family.</text>
</comment>
<evidence type="ECO:0000313" key="13">
    <source>
        <dbReference type="EMBL" id="MDC8759316.1"/>
    </source>
</evidence>
<evidence type="ECO:0000256" key="4">
    <source>
        <dbReference type="ARBA" id="ARBA00022475"/>
    </source>
</evidence>
<keyword evidence="13" id="KW-0966">Cell projection</keyword>
<keyword evidence="7 12" id="KW-0653">Protein transport</keyword>
<keyword evidence="5 12" id="KW-0812">Transmembrane</keyword>
<evidence type="ECO:0000256" key="1">
    <source>
        <dbReference type="ARBA" id="ARBA00006257"/>
    </source>
</evidence>
<dbReference type="PROSITE" id="PS01061">
    <property type="entry name" value="FLIP_2"/>
    <property type="match status" value="1"/>
</dbReference>
<keyword evidence="8 12" id="KW-1133">Transmembrane helix</keyword>
<evidence type="ECO:0000256" key="7">
    <source>
        <dbReference type="ARBA" id="ARBA00022927"/>
    </source>
</evidence>
<keyword evidence="3 12" id="KW-0813">Transport</keyword>
<feature type="transmembrane region" description="Helical" evidence="12">
    <location>
        <begin position="201"/>
        <end position="223"/>
    </location>
</feature>
<name>A0ABT5K2V9_9BURK</name>
<dbReference type="PROSITE" id="PS01060">
    <property type="entry name" value="FLIP_1"/>
    <property type="match status" value="1"/>
</dbReference>
<keyword evidence="6 12" id="KW-1005">Bacterial flagellum biogenesis</keyword>
<protein>
    <recommendedName>
        <fullName evidence="2 12">Flagellar biosynthetic protein FliP</fullName>
    </recommendedName>
</protein>
<dbReference type="NCBIfam" id="TIGR01103">
    <property type="entry name" value="fliP"/>
    <property type="match status" value="1"/>
</dbReference>
<evidence type="ECO:0000256" key="5">
    <source>
        <dbReference type="ARBA" id="ARBA00022692"/>
    </source>
</evidence>